<dbReference type="InterPro" id="IPR019219">
    <property type="entry name" value="DUF2130"/>
</dbReference>
<accession>A0ABY9MMF1</accession>
<dbReference type="Pfam" id="PF09903">
    <property type="entry name" value="DUF2130"/>
    <property type="match status" value="1"/>
</dbReference>
<evidence type="ECO:0000313" key="2">
    <source>
        <dbReference type="EMBL" id="WML89844.1"/>
    </source>
</evidence>
<dbReference type="EMBL" id="CP133218">
    <property type="protein sequence ID" value="WML89844.1"/>
    <property type="molecule type" value="Genomic_DNA"/>
</dbReference>
<dbReference type="Proteomes" id="UP001236657">
    <property type="component" value="Chromosome"/>
</dbReference>
<reference evidence="2 3" key="1">
    <citation type="submission" date="2023-08" db="EMBL/GenBank/DDBJ databases">
        <title>New molecular markers tilS and rpoB for phylogenetic and monitoring studies of the genus Thiothrix biodiversity.</title>
        <authorList>
            <person name="Ravin N.V."/>
            <person name="Smolyakov D."/>
            <person name="Markov N.D."/>
            <person name="Beletsky A.V."/>
            <person name="Mardanov A.V."/>
            <person name="Rudenko T.S."/>
            <person name="Grabovich M.Y."/>
        </authorList>
    </citation>
    <scope>NUCLEOTIDE SEQUENCE [LARGE SCALE GENOMIC DNA]</scope>
    <source>
        <strain evidence="2 3">MK1</strain>
    </source>
</reference>
<proteinExistence type="predicted"/>
<gene>
    <name evidence="2" type="ORF">RCF98_12785</name>
</gene>
<keyword evidence="3" id="KW-1185">Reference proteome</keyword>
<keyword evidence="1" id="KW-0175">Coiled coil</keyword>
<name>A0ABY9MMF1_9GAMM</name>
<dbReference type="RefSeq" id="WP_028490265.1">
    <property type="nucleotide sequence ID" value="NZ_CP133218.1"/>
</dbReference>
<feature type="coiled-coil region" evidence="1">
    <location>
        <begin position="30"/>
        <end position="156"/>
    </location>
</feature>
<evidence type="ECO:0000313" key="3">
    <source>
        <dbReference type="Proteomes" id="UP001236657"/>
    </source>
</evidence>
<protein>
    <submittedName>
        <fullName evidence="2">DUF2130 domain-containing protein</fullName>
    </submittedName>
</protein>
<organism evidence="2 3">
    <name type="scientific">Thiothrix lacustris</name>
    <dbReference type="NCBI Taxonomy" id="525917"/>
    <lineage>
        <taxon>Bacteria</taxon>
        <taxon>Pseudomonadati</taxon>
        <taxon>Pseudomonadota</taxon>
        <taxon>Gammaproteobacteria</taxon>
        <taxon>Thiotrichales</taxon>
        <taxon>Thiotrichaceae</taxon>
        <taxon>Thiothrix</taxon>
    </lineage>
</organism>
<sequence length="389" mass="44854">MQDTTITCHHCGTTIAISDLLRGEMRQELAEEQQRAIHAATTRAEQQAQERLQGELQAMQQQVATQQQKALQEIALLQQRISATNKAELALREEKAKLETRANNMEQEIQRRLDHSRQQLEYNLRNQLAEEQALKLKQKDQQILNLIRDLDNAKRRGELGSQELQGEVLELDIQSTLQYNFPHDHIQPVLKGMRGADIIQTVMNNQLQACGTIIWESKNTKTWQPIWLDKLKEDQRSAGAAIAIIVSVIVPEQIHGFGRIDNIWVSDLKSWPALAAVLREQLIQVRYANAANQGLETKMELLWRYFSQDEFRQRVETIIEAFEAMQTQIHKERRAMEKHWHEREKQLQRVISSTTAMYGSLQGIIGKAMPIVEALEFDDHLSLNDDSEC</sequence>
<evidence type="ECO:0000256" key="1">
    <source>
        <dbReference type="SAM" id="Coils"/>
    </source>
</evidence>